<reference evidence="2" key="1">
    <citation type="submission" date="2014-11" db="EMBL/GenBank/DDBJ databases">
        <authorList>
            <person name="Amaro Gonzalez C."/>
        </authorList>
    </citation>
    <scope>NUCLEOTIDE SEQUENCE</scope>
</reference>
<dbReference type="AlphaFoldDB" id="A0A0E9VMG1"/>
<accession>A0A0E9VMG1</accession>
<evidence type="ECO:0000256" key="1">
    <source>
        <dbReference type="SAM" id="Phobius"/>
    </source>
</evidence>
<organism evidence="2">
    <name type="scientific">Anguilla anguilla</name>
    <name type="common">European freshwater eel</name>
    <name type="synonym">Muraena anguilla</name>
    <dbReference type="NCBI Taxonomy" id="7936"/>
    <lineage>
        <taxon>Eukaryota</taxon>
        <taxon>Metazoa</taxon>
        <taxon>Chordata</taxon>
        <taxon>Craniata</taxon>
        <taxon>Vertebrata</taxon>
        <taxon>Euteleostomi</taxon>
        <taxon>Actinopterygii</taxon>
        <taxon>Neopterygii</taxon>
        <taxon>Teleostei</taxon>
        <taxon>Anguilliformes</taxon>
        <taxon>Anguillidae</taxon>
        <taxon>Anguilla</taxon>
    </lineage>
</organism>
<reference evidence="2" key="2">
    <citation type="journal article" date="2015" name="Fish Shellfish Immunol.">
        <title>Early steps in the European eel (Anguilla anguilla)-Vibrio vulnificus interaction in the gills: Role of the RtxA13 toxin.</title>
        <authorList>
            <person name="Callol A."/>
            <person name="Pajuelo D."/>
            <person name="Ebbesson L."/>
            <person name="Teles M."/>
            <person name="MacKenzie S."/>
            <person name="Amaro C."/>
        </authorList>
    </citation>
    <scope>NUCLEOTIDE SEQUENCE</scope>
</reference>
<protein>
    <submittedName>
        <fullName evidence="2">Uncharacterized protein</fullName>
    </submittedName>
</protein>
<sequence>MCPAFNLHCNNIIGVGPYFLFYLFILFF</sequence>
<name>A0A0E9VMG1_ANGAN</name>
<keyword evidence="1" id="KW-1133">Transmembrane helix</keyword>
<evidence type="ECO:0000313" key="2">
    <source>
        <dbReference type="EMBL" id="JAH78605.1"/>
    </source>
</evidence>
<feature type="transmembrane region" description="Helical" evidence="1">
    <location>
        <begin position="7"/>
        <end position="27"/>
    </location>
</feature>
<dbReference type="EMBL" id="GBXM01029972">
    <property type="protein sequence ID" value="JAH78605.1"/>
    <property type="molecule type" value="Transcribed_RNA"/>
</dbReference>
<keyword evidence="1" id="KW-0472">Membrane</keyword>
<proteinExistence type="predicted"/>
<keyword evidence="1" id="KW-0812">Transmembrane</keyword>